<gene>
    <name evidence="3" type="ORF">EJC49_23675</name>
</gene>
<comment type="caution">
    <text evidence="3">The sequence shown here is derived from an EMBL/GenBank/DDBJ whole genome shotgun (WGS) entry which is preliminary data.</text>
</comment>
<feature type="chain" id="PRO_5018663723" evidence="2">
    <location>
        <begin position="23"/>
        <end position="239"/>
    </location>
</feature>
<evidence type="ECO:0000313" key="3">
    <source>
        <dbReference type="EMBL" id="RST82037.1"/>
    </source>
</evidence>
<reference evidence="3 4" key="1">
    <citation type="submission" date="2018-12" db="EMBL/GenBank/DDBJ databases">
        <title>Mesorhizobium carbonis sp. nov., isolated from coal mine water.</title>
        <authorList>
            <person name="Xin W."/>
            <person name="Xu Z."/>
            <person name="Xiang F."/>
            <person name="Zhang J."/>
            <person name="Xi L."/>
            <person name="Liu J."/>
        </authorList>
    </citation>
    <scope>NUCLEOTIDE SEQUENCE [LARGE SCALE GENOMIC DNA]</scope>
    <source>
        <strain evidence="3 4">B2.3</strain>
    </source>
</reference>
<feature type="signal peptide" evidence="2">
    <location>
        <begin position="1"/>
        <end position="22"/>
    </location>
</feature>
<evidence type="ECO:0000313" key="4">
    <source>
        <dbReference type="Proteomes" id="UP000278398"/>
    </source>
</evidence>
<dbReference type="PANTHER" id="PTHR34387:SF1">
    <property type="entry name" value="PERIPLASMIC IMMUNOGENIC PROTEIN"/>
    <property type="match status" value="1"/>
</dbReference>
<dbReference type="Proteomes" id="UP000278398">
    <property type="component" value="Unassembled WGS sequence"/>
</dbReference>
<dbReference type="PANTHER" id="PTHR34387">
    <property type="entry name" value="SLR1258 PROTEIN"/>
    <property type="match status" value="1"/>
</dbReference>
<dbReference type="RefSeq" id="WP_126702397.1">
    <property type="nucleotide sequence ID" value="NZ_RWKW01000121.1"/>
</dbReference>
<dbReference type="GO" id="GO:0006974">
    <property type="term" value="P:DNA damage response"/>
    <property type="evidence" value="ECO:0007669"/>
    <property type="project" value="TreeGrafter"/>
</dbReference>
<name>A0A3R9Y1J4_9HYPH</name>
<protein>
    <submittedName>
        <fullName evidence="3">SIMPL domain-containing protein</fullName>
    </submittedName>
</protein>
<proteinExistence type="predicted"/>
<keyword evidence="2" id="KW-0732">Signal</keyword>
<dbReference type="InterPro" id="IPR052022">
    <property type="entry name" value="26kDa_periplasmic_antigen"/>
</dbReference>
<sequence>MSRALPFLAASILAVALLPAAAQGLPEQKPRISVTGEGEESLRPDMALLSFSVMRQAETAREALSANNEAMAQVIAALKADGVDDRDLQTAGIQINPRYDYPTGPDGRQRQELTGYEVSNTLTVRVRDVQKTGAILDKVVSLGVNQGGGISFTNTDPAAAIEAARREAVENAIAKARTLAQAAGVELGPIMEIFEMTSRPHPMPQMAMKVRAEAADTVPVEAGENSYRVEVTMSFAIAQ</sequence>
<dbReference type="Pfam" id="PF04402">
    <property type="entry name" value="SIMPL"/>
    <property type="match status" value="1"/>
</dbReference>
<accession>A0A3R9Y1J4</accession>
<keyword evidence="1" id="KW-0175">Coiled coil</keyword>
<dbReference type="AlphaFoldDB" id="A0A3R9Y1J4"/>
<dbReference type="InterPro" id="IPR007497">
    <property type="entry name" value="SIMPL/DUF541"/>
</dbReference>
<feature type="coiled-coil region" evidence="1">
    <location>
        <begin position="54"/>
        <end position="81"/>
    </location>
</feature>
<dbReference type="Gene3D" id="3.30.110.170">
    <property type="entry name" value="Protein of unknown function (DUF541), domain 1"/>
    <property type="match status" value="1"/>
</dbReference>
<keyword evidence="4" id="KW-1185">Reference proteome</keyword>
<dbReference type="Gene3D" id="3.30.70.2970">
    <property type="entry name" value="Protein of unknown function (DUF541), domain 2"/>
    <property type="match status" value="1"/>
</dbReference>
<evidence type="ECO:0000256" key="1">
    <source>
        <dbReference type="SAM" id="Coils"/>
    </source>
</evidence>
<dbReference type="EMBL" id="RWKW01000121">
    <property type="protein sequence ID" value="RST82037.1"/>
    <property type="molecule type" value="Genomic_DNA"/>
</dbReference>
<dbReference type="OrthoDB" id="9813144at2"/>
<evidence type="ECO:0000256" key="2">
    <source>
        <dbReference type="SAM" id="SignalP"/>
    </source>
</evidence>
<organism evidence="3 4">
    <name type="scientific">Aquibium carbonis</name>
    <dbReference type="NCBI Taxonomy" id="2495581"/>
    <lineage>
        <taxon>Bacteria</taxon>
        <taxon>Pseudomonadati</taxon>
        <taxon>Pseudomonadota</taxon>
        <taxon>Alphaproteobacteria</taxon>
        <taxon>Hyphomicrobiales</taxon>
        <taxon>Phyllobacteriaceae</taxon>
        <taxon>Aquibium</taxon>
    </lineage>
</organism>